<reference evidence="16 17" key="1">
    <citation type="submission" date="2017-12" db="EMBL/GenBank/DDBJ databases">
        <title>Genomes of bacteria within cyanobacterial aggregates.</title>
        <authorList>
            <person name="Cai H."/>
        </authorList>
    </citation>
    <scope>NUCLEOTIDE SEQUENCE [LARGE SCALE GENOMIC DNA]</scope>
    <source>
        <strain evidence="16 17">TH16</strain>
    </source>
</reference>
<dbReference type="InterPro" id="IPR039426">
    <property type="entry name" value="TonB-dep_rcpt-like"/>
</dbReference>
<organism evidence="16 17">
    <name type="scientific">Niveispirillum cyanobacteriorum</name>
    <dbReference type="NCBI Taxonomy" id="1612173"/>
    <lineage>
        <taxon>Bacteria</taxon>
        <taxon>Pseudomonadati</taxon>
        <taxon>Pseudomonadota</taxon>
        <taxon>Alphaproteobacteria</taxon>
        <taxon>Rhodospirillales</taxon>
        <taxon>Azospirillaceae</taxon>
        <taxon>Niveispirillum</taxon>
    </lineage>
</organism>
<dbReference type="Proteomes" id="UP000234752">
    <property type="component" value="Chromosome eg_1"/>
</dbReference>
<dbReference type="GO" id="GO:0006826">
    <property type="term" value="P:iron ion transport"/>
    <property type="evidence" value="ECO:0007669"/>
    <property type="project" value="UniProtKB-KW"/>
</dbReference>
<dbReference type="InterPro" id="IPR000531">
    <property type="entry name" value="Beta-barrel_TonB"/>
</dbReference>
<dbReference type="Pfam" id="PF00593">
    <property type="entry name" value="TonB_dep_Rec_b-barrel"/>
    <property type="match status" value="1"/>
</dbReference>
<dbReference type="InterPro" id="IPR012910">
    <property type="entry name" value="Plug_dom"/>
</dbReference>
<evidence type="ECO:0000256" key="11">
    <source>
        <dbReference type="PROSITE-ProRule" id="PRU01360"/>
    </source>
</evidence>
<evidence type="ECO:0000256" key="8">
    <source>
        <dbReference type="ARBA" id="ARBA00023077"/>
    </source>
</evidence>
<evidence type="ECO:0000256" key="3">
    <source>
        <dbReference type="ARBA" id="ARBA00022452"/>
    </source>
</evidence>
<dbReference type="InterPro" id="IPR036942">
    <property type="entry name" value="Beta-barrel_TonB_sf"/>
</dbReference>
<dbReference type="AlphaFoldDB" id="A0A2K9N7K6"/>
<keyword evidence="7" id="KW-0406">Ion transport</keyword>
<keyword evidence="9 11" id="KW-0472">Membrane</keyword>
<evidence type="ECO:0000313" key="16">
    <source>
        <dbReference type="EMBL" id="AUN29064.1"/>
    </source>
</evidence>
<dbReference type="PANTHER" id="PTHR32552">
    <property type="entry name" value="FERRICHROME IRON RECEPTOR-RELATED"/>
    <property type="match status" value="1"/>
</dbReference>
<protein>
    <submittedName>
        <fullName evidence="16">TonB-dependent receptor</fullName>
    </submittedName>
</protein>
<dbReference type="Gene3D" id="2.40.170.20">
    <property type="entry name" value="TonB-dependent receptor, beta-barrel domain"/>
    <property type="match status" value="1"/>
</dbReference>
<evidence type="ECO:0000256" key="4">
    <source>
        <dbReference type="ARBA" id="ARBA00022496"/>
    </source>
</evidence>
<evidence type="ECO:0000256" key="10">
    <source>
        <dbReference type="ARBA" id="ARBA00023237"/>
    </source>
</evidence>
<dbReference type="SUPFAM" id="SSF56935">
    <property type="entry name" value="Porins"/>
    <property type="match status" value="1"/>
</dbReference>
<dbReference type="PROSITE" id="PS52016">
    <property type="entry name" value="TONB_DEPENDENT_REC_3"/>
    <property type="match status" value="1"/>
</dbReference>
<evidence type="ECO:0000256" key="5">
    <source>
        <dbReference type="ARBA" id="ARBA00022692"/>
    </source>
</evidence>
<keyword evidence="8 12" id="KW-0798">TonB box</keyword>
<keyword evidence="2 11" id="KW-0813">Transport</keyword>
<accession>A0A2K9N7K6</accession>
<name>A0A2K9N7K6_9PROT</name>
<comment type="subcellular location">
    <subcellularLocation>
        <location evidence="1 11">Cell outer membrane</location>
        <topology evidence="1 11">Multi-pass membrane protein</topology>
    </subcellularLocation>
</comment>
<evidence type="ECO:0000256" key="2">
    <source>
        <dbReference type="ARBA" id="ARBA00022448"/>
    </source>
</evidence>
<evidence type="ECO:0000256" key="13">
    <source>
        <dbReference type="SAM" id="MobiDB-lite"/>
    </source>
</evidence>
<evidence type="ECO:0000313" key="17">
    <source>
        <dbReference type="Proteomes" id="UP000234752"/>
    </source>
</evidence>
<evidence type="ECO:0000256" key="12">
    <source>
        <dbReference type="RuleBase" id="RU003357"/>
    </source>
</evidence>
<feature type="domain" description="TonB-dependent receptor-like beta-barrel" evidence="14">
    <location>
        <begin position="274"/>
        <end position="749"/>
    </location>
</feature>
<evidence type="ECO:0000259" key="14">
    <source>
        <dbReference type="Pfam" id="PF00593"/>
    </source>
</evidence>
<dbReference type="Pfam" id="PF07715">
    <property type="entry name" value="Plug"/>
    <property type="match status" value="1"/>
</dbReference>
<keyword evidence="17" id="KW-1185">Reference proteome</keyword>
<proteinExistence type="inferred from homology"/>
<feature type="domain" description="TonB-dependent receptor plug" evidence="15">
    <location>
        <begin position="69"/>
        <end position="177"/>
    </location>
</feature>
<evidence type="ECO:0000259" key="15">
    <source>
        <dbReference type="Pfam" id="PF07715"/>
    </source>
</evidence>
<dbReference type="KEGG" id="ncb:C0V82_01455"/>
<dbReference type="PANTHER" id="PTHR32552:SF81">
    <property type="entry name" value="TONB-DEPENDENT OUTER MEMBRANE RECEPTOR"/>
    <property type="match status" value="1"/>
</dbReference>
<dbReference type="EMBL" id="CP025611">
    <property type="protein sequence ID" value="AUN29064.1"/>
    <property type="molecule type" value="Genomic_DNA"/>
</dbReference>
<gene>
    <name evidence="16" type="ORF">C0V82_01455</name>
</gene>
<keyword evidence="5 11" id="KW-0812">Transmembrane</keyword>
<dbReference type="GO" id="GO:0009279">
    <property type="term" value="C:cell outer membrane"/>
    <property type="evidence" value="ECO:0007669"/>
    <property type="project" value="UniProtKB-SubCell"/>
</dbReference>
<feature type="region of interest" description="Disordered" evidence="13">
    <location>
        <begin position="1"/>
        <end position="20"/>
    </location>
</feature>
<keyword evidence="10 11" id="KW-0998">Cell outer membrane</keyword>
<evidence type="ECO:0000256" key="7">
    <source>
        <dbReference type="ARBA" id="ARBA00023065"/>
    </source>
</evidence>
<evidence type="ECO:0000256" key="6">
    <source>
        <dbReference type="ARBA" id="ARBA00023004"/>
    </source>
</evidence>
<dbReference type="CDD" id="cd01347">
    <property type="entry name" value="ligand_gated_channel"/>
    <property type="match status" value="1"/>
</dbReference>
<sequence length="786" mass="85035">MMQPRQQGEPTIEQGGNDMQHAKHLRRLAAGTAMAVMGLSGSAVAQNSADGGFLLEEIIVTAQKRVQNLQDVPVAISVVTGDQLEQANINSAEQLFQRVPTITFRKGNTNKDSAISIRGVGTISFASGVEPSVSTVIDGVVYARAGQQTADFLDLERVEVLRGPQGSIFGKNASAGVVNITTRSPSSTPKGFAEASYYEGNEYRLKAGVSGPLSDKLSGLVTGFFSHFDGNGKNVFNGHDVNGYERYGARMKLVLDATENVTFTAIADYAKGNDNGYADSIGTVFPGAYQDQIFKPSLAPLTPGAKNKDIDNDLDPKTRDKNSGVSLQADIDLGTAAITSITAYRHWYNYQQRDGDFRSDAPLYVATGAAASDVRSHDRGDLSFDQFTQELRIASTGQNFIDYVAGVYYYTTKEVDFFNRTVTACTATTLAAVNGLLPCRAGASTFTTNEGNADFTTKLKNYAAFGQATVNFTDDFRAILGGRYTEDKVSFDFARRSTSTAAFPGVRPAFTATGTTKQDGISGNAGLQYDFADDIIGYATYTRGYKGPALNVFFNMIGTDTLPISEETSNAYEAGLKTRFPEAGLMLNLAAFKTVYDGYQANNLELVAGQVVTRLTNAGSVSTRGLEADFTWAASRDLEFNGGVSYTKARIDKFKCPTTNPTCADAINGKPLPFSAKWKGSVTADWRLPVDLPNGDLNLSNTVQFTSKQGFDINQNPNAVQSGYSTWDAVLAWTSDDDKYRLSLIAKNITDKQYVILRIPNGTAFMRQITPRDSERYFGASARVNF</sequence>
<keyword evidence="3 11" id="KW-1134">Transmembrane beta strand</keyword>
<comment type="similarity">
    <text evidence="11 12">Belongs to the TonB-dependent receptor family.</text>
</comment>
<keyword evidence="16" id="KW-0675">Receptor</keyword>
<evidence type="ECO:0000256" key="1">
    <source>
        <dbReference type="ARBA" id="ARBA00004571"/>
    </source>
</evidence>
<evidence type="ECO:0000256" key="9">
    <source>
        <dbReference type="ARBA" id="ARBA00023136"/>
    </source>
</evidence>
<keyword evidence="6" id="KW-0408">Iron</keyword>
<keyword evidence="4" id="KW-0410">Iron transport</keyword>